<proteinExistence type="predicted"/>
<dbReference type="AlphaFoldDB" id="A0A0P7BFC5"/>
<dbReference type="Pfam" id="PF11138">
    <property type="entry name" value="DUF2911"/>
    <property type="match status" value="1"/>
</dbReference>
<evidence type="ECO:0000313" key="3">
    <source>
        <dbReference type="Proteomes" id="UP000050454"/>
    </source>
</evidence>
<dbReference type="EMBL" id="LGTQ01000005">
    <property type="protein sequence ID" value="KPM49554.1"/>
    <property type="molecule type" value="Genomic_DNA"/>
</dbReference>
<feature type="signal peptide" evidence="1">
    <location>
        <begin position="1"/>
        <end position="20"/>
    </location>
</feature>
<protein>
    <recommendedName>
        <fullName evidence="4">Dihydrolipoamide dehydrogenase</fullName>
    </recommendedName>
</protein>
<dbReference type="PATRIC" id="fig|1605367.3.peg.1911"/>
<reference evidence="2 3" key="1">
    <citation type="submission" date="2015-07" db="EMBL/GenBank/DDBJ databases">
        <title>The draft genome sequence of Leadbetterella sp. JN14-9.</title>
        <authorList>
            <person name="Liu Y."/>
            <person name="Du J."/>
            <person name="Shao Z."/>
        </authorList>
    </citation>
    <scope>NUCLEOTIDE SEQUENCE [LARGE SCALE GENOMIC DNA]</scope>
    <source>
        <strain evidence="2 3">JN14-9</strain>
    </source>
</reference>
<dbReference type="InterPro" id="IPR021314">
    <property type="entry name" value="DUF2911"/>
</dbReference>
<dbReference type="OrthoDB" id="195456at2"/>
<evidence type="ECO:0008006" key="4">
    <source>
        <dbReference type="Google" id="ProtNLM"/>
    </source>
</evidence>
<accession>A0A0P7BFC5</accession>
<keyword evidence="3" id="KW-1185">Reference proteome</keyword>
<gene>
    <name evidence="2" type="ORF">AFM12_02840</name>
</gene>
<sequence>MYKILTAFAFLSCISFISLAQVTPQPSPGAGFSQTIGISEVNVEYSRPGVKGRSIFGGLLPYGKIWRTGANASTKISFSSDVRINEMPLSAGTYSIMTIPGEESWVLIFSNDLEVTEASYSNQYDVLRLVVKPFKTDFKETFTIGFTEVYEDNATLSLSWEYTGIKVIVSVDNEKTIVSAIEARNTETAGAFLQAAEYLVNRDLDQMKALEYIDKSISLKETFRNTWIKSVLLRKMGKNIDALKLAYKAKQLGETDPVYQFFGEAIDQAIEELKEN</sequence>
<dbReference type="Proteomes" id="UP000050454">
    <property type="component" value="Unassembled WGS sequence"/>
</dbReference>
<dbReference type="STRING" id="1605367.AFM12_02840"/>
<comment type="caution">
    <text evidence="2">The sequence shown here is derived from an EMBL/GenBank/DDBJ whole genome shotgun (WGS) entry which is preliminary data.</text>
</comment>
<feature type="chain" id="PRO_5006135756" description="Dihydrolipoamide dehydrogenase" evidence="1">
    <location>
        <begin position="21"/>
        <end position="276"/>
    </location>
</feature>
<name>A0A0P7BFC5_9BACT</name>
<organism evidence="2 3">
    <name type="scientific">Jiulongibacter sediminis</name>
    <dbReference type="NCBI Taxonomy" id="1605367"/>
    <lineage>
        <taxon>Bacteria</taxon>
        <taxon>Pseudomonadati</taxon>
        <taxon>Bacteroidota</taxon>
        <taxon>Cytophagia</taxon>
        <taxon>Cytophagales</taxon>
        <taxon>Leadbetterellaceae</taxon>
        <taxon>Jiulongibacter</taxon>
    </lineage>
</organism>
<evidence type="ECO:0000256" key="1">
    <source>
        <dbReference type="SAM" id="SignalP"/>
    </source>
</evidence>
<evidence type="ECO:0000313" key="2">
    <source>
        <dbReference type="EMBL" id="KPM49554.1"/>
    </source>
</evidence>
<dbReference type="RefSeq" id="WP_055143757.1">
    <property type="nucleotide sequence ID" value="NZ_JXSZ01000005.1"/>
</dbReference>
<keyword evidence="1" id="KW-0732">Signal</keyword>